<feature type="transmembrane region" description="Helical" evidence="11">
    <location>
        <begin position="919"/>
        <end position="942"/>
    </location>
</feature>
<dbReference type="InterPro" id="IPR001750">
    <property type="entry name" value="ND/Mrp_TM"/>
</dbReference>
<evidence type="ECO:0000259" key="12">
    <source>
        <dbReference type="Pfam" id="PF00361"/>
    </source>
</evidence>
<feature type="transmembrane region" description="Helical" evidence="11">
    <location>
        <begin position="164"/>
        <end position="189"/>
    </location>
</feature>
<keyword evidence="8 11" id="KW-0472">Membrane</keyword>
<dbReference type="Pfam" id="PF20501">
    <property type="entry name" value="MbhE"/>
    <property type="match status" value="1"/>
</dbReference>
<protein>
    <submittedName>
        <fullName evidence="17">Na(+)/H(+) antiporter subunit A</fullName>
    </submittedName>
</protein>
<feature type="transmembrane region" description="Helical" evidence="11">
    <location>
        <begin position="777"/>
        <end position="796"/>
    </location>
</feature>
<dbReference type="GO" id="GO:0005886">
    <property type="term" value="C:plasma membrane"/>
    <property type="evidence" value="ECO:0007669"/>
    <property type="project" value="UniProtKB-SubCell"/>
</dbReference>
<feature type="transmembrane region" description="Helical" evidence="11">
    <location>
        <begin position="268"/>
        <end position="291"/>
    </location>
</feature>
<feature type="domain" description="NADH-Ubiquinone oxidoreductase (complex I) chain 5 N-terminal" evidence="13">
    <location>
        <begin position="62"/>
        <end position="100"/>
    </location>
</feature>
<evidence type="ECO:0000256" key="11">
    <source>
        <dbReference type="SAM" id="Phobius"/>
    </source>
</evidence>
<evidence type="ECO:0000256" key="2">
    <source>
        <dbReference type="ARBA" id="ARBA00022448"/>
    </source>
</evidence>
<feature type="transmembrane region" description="Helical" evidence="11">
    <location>
        <begin position="243"/>
        <end position="262"/>
    </location>
</feature>
<dbReference type="PRINTS" id="PR01434">
    <property type="entry name" value="NADHDHGNASE5"/>
</dbReference>
<evidence type="ECO:0000313" key="18">
    <source>
        <dbReference type="Proteomes" id="UP000269019"/>
    </source>
</evidence>
<feature type="transmembrane region" description="Helical" evidence="11">
    <location>
        <begin position="325"/>
        <end position="347"/>
    </location>
</feature>
<feature type="transmembrane region" description="Helical" evidence="11">
    <location>
        <begin position="368"/>
        <end position="391"/>
    </location>
</feature>
<feature type="transmembrane region" description="Helical" evidence="11">
    <location>
        <begin position="298"/>
        <end position="319"/>
    </location>
</feature>
<name>A0A3G6J3T5_9CORY</name>
<keyword evidence="5 9" id="KW-0812">Transmembrane</keyword>
<feature type="region of interest" description="Disordered" evidence="10">
    <location>
        <begin position="996"/>
        <end position="1045"/>
    </location>
</feature>
<evidence type="ECO:0000259" key="13">
    <source>
        <dbReference type="Pfam" id="PF00662"/>
    </source>
</evidence>
<feature type="compositionally biased region" description="Pro residues" evidence="10">
    <location>
        <begin position="1024"/>
        <end position="1036"/>
    </location>
</feature>
<feature type="transmembrane region" description="Helical" evidence="11">
    <location>
        <begin position="722"/>
        <end position="739"/>
    </location>
</feature>
<dbReference type="GO" id="GO:0015297">
    <property type="term" value="F:antiporter activity"/>
    <property type="evidence" value="ECO:0007669"/>
    <property type="project" value="UniProtKB-KW"/>
</dbReference>
<proteinExistence type="predicted"/>
<feature type="compositionally biased region" description="Low complexity" evidence="10">
    <location>
        <begin position="1004"/>
        <end position="1018"/>
    </location>
</feature>
<feature type="transmembrane region" description="Helical" evidence="11">
    <location>
        <begin position="604"/>
        <end position="621"/>
    </location>
</feature>
<evidence type="ECO:0000256" key="10">
    <source>
        <dbReference type="SAM" id="MobiDB-lite"/>
    </source>
</evidence>
<organism evidence="17 18">
    <name type="scientific">Corynebacterium choanae</name>
    <dbReference type="NCBI Taxonomy" id="1862358"/>
    <lineage>
        <taxon>Bacteria</taxon>
        <taxon>Bacillati</taxon>
        <taxon>Actinomycetota</taxon>
        <taxon>Actinomycetes</taxon>
        <taxon>Mycobacteriales</taxon>
        <taxon>Corynebacteriaceae</taxon>
        <taxon>Corynebacterium</taxon>
    </lineage>
</organism>
<dbReference type="GO" id="GO:0006811">
    <property type="term" value="P:monoatomic ion transport"/>
    <property type="evidence" value="ECO:0007669"/>
    <property type="project" value="UniProtKB-KW"/>
</dbReference>
<evidence type="ECO:0000256" key="5">
    <source>
        <dbReference type="ARBA" id="ARBA00022692"/>
    </source>
</evidence>
<feature type="transmembrane region" description="Helical" evidence="11">
    <location>
        <begin position="887"/>
        <end position="907"/>
    </location>
</feature>
<feature type="transmembrane region" description="Helical" evidence="11">
    <location>
        <begin position="962"/>
        <end position="993"/>
    </location>
</feature>
<feature type="transmembrane region" description="Helical" evidence="11">
    <location>
        <begin position="25"/>
        <end position="50"/>
    </location>
</feature>
<feature type="transmembrane region" description="Helical" evidence="11">
    <location>
        <begin position="683"/>
        <end position="701"/>
    </location>
</feature>
<dbReference type="InterPro" id="IPR001516">
    <property type="entry name" value="Proton_antipo_N"/>
</dbReference>
<dbReference type="RefSeq" id="WP_123925979.1">
    <property type="nucleotide sequence ID" value="NZ_CP033896.1"/>
</dbReference>
<dbReference type="Pfam" id="PF04039">
    <property type="entry name" value="MnhB"/>
    <property type="match status" value="1"/>
</dbReference>
<feature type="transmembrane region" description="Helical" evidence="11">
    <location>
        <begin position="633"/>
        <end position="652"/>
    </location>
</feature>
<dbReference type="OrthoDB" id="9811798at2"/>
<dbReference type="InterPro" id="IPR050616">
    <property type="entry name" value="CPA3_Na-H_Antiporter_A"/>
</dbReference>
<sequence length="1045" mass="109233">MLTILGVVTVTAVVMPLLVRTCGRYGFIVAALALFACAGWLLQAIGAGLFTGDQPPTATYDWMPQAHLSLDFRMDGLASVFALIVLTVGGLVLCYTAGYFDQVARRLTLFGAQMVAFAAAMFGLVIADSLLVMYIFWEITSILSFLLVGYYGERASSRRAAGQALMVTVAGGLAMLVGIVLLGVGHGIWRFSEFETLPADAFDQVTLQVAVVCLLAGAVTKSALAPMHFWLPQAMAAPTPVSAYLHSAAMVKAGVYLIARLAPTASQWPMWHVIVIPLGLFTMLLGGWMALKAFDLKLVLAYGTISQLGFMVAVFAIGSPQAMQAGLLTVVAHACFKSALFMVVGAIDHATGTRDLRRLQGLGRLLPIPAVIAAVACFSMAGVPPTVGFIAKEAVLATVVEEPIFAGMPAIAMTVAVVAGSVLTFAYSAYFFLGAFGSRSLVAYPGRRRQEPSAADTVPAAAGLIDPATVHRPGVLLLASPAIVAGLSLLFGILPQLVEQLIQPPVRQRFTGAHGNDSTAGEAFNLGHIALFHGWTVPLALTLVVFTTGAIVVSQLRVIRTLMFTRPALGSADHAYEWIVQQLRLVSQRITASTQKGSLPVNEAVILATFVALPGIVLLLGERAPVTLRLWDHPVQAVVCAVMMIAAVAATAAQHRLSALLVVGVTGFGTVVVFALHGAPDLALTQAVVETLTVVVMVLLLRKLPHRPPAVDPDYDPRLRGWLAAASGLMVTVLGVYAANAREHTPVGAVIGDLAKRIGHGANAVNVLLVDIRAFDTLGEISVLAVVAVGVSSLVYRTRPFTRRSKRPTLPTHGATLLTSDVVVDPAAGQPSPPGTGQTLAASSVASPGQQTRPHRPQLMVDVAARLLFHPMLIVAAYFFFSGHNGPGGGFAAGLVVGLALTLRYLAGGAAELEATLPVNPSSLLGAGLVIATGTTIVPLLFGVAPLTSSVVDLHLPLIGELHVVSAMVLDIGVFLIVVGLVLHILSSLGIRLDAESQRRSRRTSTTTNTTAPPSTAAGIHTSPAPPATGNPPQPTASPTTGGHR</sequence>
<evidence type="ECO:0000259" key="14">
    <source>
        <dbReference type="Pfam" id="PF04039"/>
    </source>
</evidence>
<feature type="transmembrane region" description="Helical" evidence="11">
    <location>
        <begin position="77"/>
        <end position="100"/>
    </location>
</feature>
<feature type="domain" description="Na+/H+ antiporter MnhB subunit-related protein" evidence="14">
    <location>
        <begin position="861"/>
        <end position="983"/>
    </location>
</feature>
<feature type="transmembrane region" description="Helical" evidence="11">
    <location>
        <begin position="411"/>
        <end position="433"/>
    </location>
</feature>
<evidence type="ECO:0000256" key="6">
    <source>
        <dbReference type="ARBA" id="ARBA00022989"/>
    </source>
</evidence>
<dbReference type="Pfam" id="PF13244">
    <property type="entry name" value="MbhD"/>
    <property type="match status" value="1"/>
</dbReference>
<keyword evidence="6 11" id="KW-1133">Transmembrane helix</keyword>
<dbReference type="PANTHER" id="PTHR43373:SF1">
    <property type="entry name" value="NA(+)_H(+) ANTIPORTER SUBUNIT A"/>
    <property type="match status" value="1"/>
</dbReference>
<evidence type="ECO:0000256" key="7">
    <source>
        <dbReference type="ARBA" id="ARBA00023065"/>
    </source>
</evidence>
<dbReference type="AlphaFoldDB" id="A0A3G6J3T5"/>
<evidence type="ECO:0000256" key="3">
    <source>
        <dbReference type="ARBA" id="ARBA00022449"/>
    </source>
</evidence>
<feature type="transmembrane region" description="Helical" evidence="11">
    <location>
        <begin position="863"/>
        <end position="881"/>
    </location>
</feature>
<evidence type="ECO:0000256" key="9">
    <source>
        <dbReference type="RuleBase" id="RU000320"/>
    </source>
</evidence>
<dbReference type="Pfam" id="PF00662">
    <property type="entry name" value="Proton_antipo_N"/>
    <property type="match status" value="1"/>
</dbReference>
<keyword evidence="18" id="KW-1185">Reference proteome</keyword>
<evidence type="ECO:0000313" key="17">
    <source>
        <dbReference type="EMBL" id="AZA12725.1"/>
    </source>
</evidence>
<feature type="domain" description="NADH:quinone oxidoreductase/Mrp antiporter transmembrane" evidence="12">
    <location>
        <begin position="127"/>
        <end position="407"/>
    </location>
</feature>
<accession>A0A3G6J3T5</accession>
<dbReference type="NCBIfam" id="NF009284">
    <property type="entry name" value="PRK12644.1"/>
    <property type="match status" value="1"/>
</dbReference>
<dbReference type="Proteomes" id="UP000269019">
    <property type="component" value="Chromosome"/>
</dbReference>
<evidence type="ECO:0000256" key="8">
    <source>
        <dbReference type="ARBA" id="ARBA00023136"/>
    </source>
</evidence>
<evidence type="ECO:0000259" key="16">
    <source>
        <dbReference type="Pfam" id="PF20501"/>
    </source>
</evidence>
<dbReference type="KEGG" id="ccho:CCHOA_01485"/>
<feature type="transmembrane region" description="Helical" evidence="11">
    <location>
        <begin position="535"/>
        <end position="556"/>
    </location>
</feature>
<feature type="domain" description="MrpA C-terminal/MbhE" evidence="16">
    <location>
        <begin position="723"/>
        <end position="803"/>
    </location>
</feature>
<evidence type="ECO:0000256" key="4">
    <source>
        <dbReference type="ARBA" id="ARBA00022475"/>
    </source>
</evidence>
<feature type="domain" description="MrpA C-terminal/MbhD" evidence="15">
    <location>
        <begin position="642"/>
        <end position="705"/>
    </location>
</feature>
<gene>
    <name evidence="17" type="primary">mrpA1</name>
    <name evidence="17" type="ORF">CCHOA_01485</name>
</gene>
<keyword evidence="7" id="KW-0406">Ion transport</keyword>
<feature type="transmembrane region" description="Helical" evidence="11">
    <location>
        <begin position="475"/>
        <end position="494"/>
    </location>
</feature>
<reference evidence="17 18" key="1">
    <citation type="submission" date="2018-11" db="EMBL/GenBank/DDBJ databases">
        <authorList>
            <person name="Kleinhagauer T."/>
            <person name="Glaeser S.P."/>
            <person name="Spergser J."/>
            <person name="Ruckert C."/>
            <person name="Kaempfer P."/>
            <person name="Busse H.-J."/>
        </authorList>
    </citation>
    <scope>NUCLEOTIDE SEQUENCE [LARGE SCALE GENOMIC DNA]</scope>
    <source>
        <strain evidence="17 18">200CH</strain>
    </source>
</reference>
<keyword evidence="4" id="KW-1003">Cell membrane</keyword>
<feature type="transmembrane region" description="Helical" evidence="11">
    <location>
        <begin position="209"/>
        <end position="231"/>
    </location>
</feature>
<dbReference type="InterPro" id="IPR025383">
    <property type="entry name" value="MrpA_C/MbhD"/>
</dbReference>
<keyword evidence="2" id="KW-0813">Transport</keyword>
<evidence type="ECO:0000259" key="15">
    <source>
        <dbReference type="Pfam" id="PF13244"/>
    </source>
</evidence>
<keyword evidence="3" id="KW-0050">Antiport</keyword>
<dbReference type="InterPro" id="IPR007182">
    <property type="entry name" value="MnhB"/>
</dbReference>
<dbReference type="PANTHER" id="PTHR43373">
    <property type="entry name" value="NA(+)/H(+) ANTIPORTER SUBUNIT"/>
    <property type="match status" value="1"/>
</dbReference>
<feature type="transmembrane region" description="Helical" evidence="11">
    <location>
        <begin position="659"/>
        <end position="677"/>
    </location>
</feature>
<feature type="transmembrane region" description="Helical" evidence="11">
    <location>
        <begin position="132"/>
        <end position="152"/>
    </location>
</feature>
<dbReference type="EMBL" id="CP033896">
    <property type="protein sequence ID" value="AZA12725.1"/>
    <property type="molecule type" value="Genomic_DNA"/>
</dbReference>
<dbReference type="Pfam" id="PF00361">
    <property type="entry name" value="Proton_antipo_M"/>
    <property type="match status" value="1"/>
</dbReference>
<feature type="transmembrane region" description="Helical" evidence="11">
    <location>
        <begin position="107"/>
        <end position="126"/>
    </location>
</feature>
<dbReference type="InterPro" id="IPR046806">
    <property type="entry name" value="MrpA_C/MbhE"/>
</dbReference>
<feature type="region of interest" description="Disordered" evidence="10">
    <location>
        <begin position="826"/>
        <end position="854"/>
    </location>
</feature>
<feature type="compositionally biased region" description="Polar residues" evidence="10">
    <location>
        <begin position="835"/>
        <end position="852"/>
    </location>
</feature>
<evidence type="ECO:0000256" key="1">
    <source>
        <dbReference type="ARBA" id="ARBA00004651"/>
    </source>
</evidence>
<comment type="subcellular location">
    <subcellularLocation>
        <location evidence="1">Cell membrane</location>
        <topology evidence="1">Multi-pass membrane protein</topology>
    </subcellularLocation>
    <subcellularLocation>
        <location evidence="9">Membrane</location>
        <topology evidence="9">Multi-pass membrane protein</topology>
    </subcellularLocation>
</comment>